<dbReference type="PROSITE" id="PS50041">
    <property type="entry name" value="C_TYPE_LECTIN_2"/>
    <property type="match status" value="1"/>
</dbReference>
<evidence type="ECO:0000313" key="4">
    <source>
        <dbReference type="Proteomes" id="UP000298663"/>
    </source>
</evidence>
<dbReference type="AlphaFoldDB" id="A0A4U5NKR0"/>
<feature type="domain" description="C-type lectin" evidence="2">
    <location>
        <begin position="28"/>
        <end position="143"/>
    </location>
</feature>
<gene>
    <name evidence="3" type="ORF">L596_016901</name>
</gene>
<reference evidence="3 4" key="1">
    <citation type="journal article" date="2015" name="Genome Biol.">
        <title>Comparative genomics of Steinernema reveals deeply conserved gene regulatory networks.</title>
        <authorList>
            <person name="Dillman A.R."/>
            <person name="Macchietto M."/>
            <person name="Porter C.F."/>
            <person name="Rogers A."/>
            <person name="Williams B."/>
            <person name="Antoshechkin I."/>
            <person name="Lee M.M."/>
            <person name="Goodwin Z."/>
            <person name="Lu X."/>
            <person name="Lewis E.E."/>
            <person name="Goodrich-Blair H."/>
            <person name="Stock S.P."/>
            <person name="Adams B.J."/>
            <person name="Sternberg P.W."/>
            <person name="Mortazavi A."/>
        </authorList>
    </citation>
    <scope>NUCLEOTIDE SEQUENCE [LARGE SCALE GENOMIC DNA]</scope>
    <source>
        <strain evidence="3 4">ALL</strain>
    </source>
</reference>
<keyword evidence="1" id="KW-0732">Signal</keyword>
<reference evidence="3 4" key="2">
    <citation type="journal article" date="2019" name="G3 (Bethesda)">
        <title>Hybrid Assembly of the Genome of the Entomopathogenic Nematode Steinernema carpocapsae Identifies the X-Chromosome.</title>
        <authorList>
            <person name="Serra L."/>
            <person name="Macchietto M."/>
            <person name="Macias-Munoz A."/>
            <person name="McGill C.J."/>
            <person name="Rodriguez I.M."/>
            <person name="Rodriguez B."/>
            <person name="Murad R."/>
            <person name="Mortazavi A."/>
        </authorList>
    </citation>
    <scope>NUCLEOTIDE SEQUENCE [LARGE SCALE GENOMIC DNA]</scope>
    <source>
        <strain evidence="3 4">ALL</strain>
    </source>
</reference>
<feature type="chain" id="PRO_5020648874" description="C-type lectin domain-containing protein" evidence="1">
    <location>
        <begin position="22"/>
        <end position="157"/>
    </location>
</feature>
<protein>
    <recommendedName>
        <fullName evidence="2">C-type lectin domain-containing protein</fullName>
    </recommendedName>
</protein>
<organism evidence="3 4">
    <name type="scientific">Steinernema carpocapsae</name>
    <name type="common">Entomopathogenic nematode</name>
    <dbReference type="NCBI Taxonomy" id="34508"/>
    <lineage>
        <taxon>Eukaryota</taxon>
        <taxon>Metazoa</taxon>
        <taxon>Ecdysozoa</taxon>
        <taxon>Nematoda</taxon>
        <taxon>Chromadorea</taxon>
        <taxon>Rhabditida</taxon>
        <taxon>Tylenchina</taxon>
        <taxon>Panagrolaimomorpha</taxon>
        <taxon>Strongyloidoidea</taxon>
        <taxon>Steinernematidae</taxon>
        <taxon>Steinernema</taxon>
    </lineage>
</organism>
<sequence>MWLFLLLSLPLSFALTQKCHGDSFQSSDGSKCFLIVPGNMTYNGALSESQKVASTHCPNGGVSHLTVIKGQTDIDLFKSKTLTGNDRSGVWIGATRDKEDWQEWSWIDGTPVDLEMRKRLVKGDCVYFTGNYHSFYCDYNVLYGYAVEYTCNPTEEL</sequence>
<dbReference type="InterPro" id="IPR016186">
    <property type="entry name" value="C-type_lectin-like/link_sf"/>
</dbReference>
<evidence type="ECO:0000256" key="1">
    <source>
        <dbReference type="SAM" id="SignalP"/>
    </source>
</evidence>
<dbReference type="InterPro" id="IPR001304">
    <property type="entry name" value="C-type_lectin-like"/>
</dbReference>
<proteinExistence type="predicted"/>
<evidence type="ECO:0000259" key="2">
    <source>
        <dbReference type="PROSITE" id="PS50041"/>
    </source>
</evidence>
<dbReference type="SUPFAM" id="SSF56436">
    <property type="entry name" value="C-type lectin-like"/>
    <property type="match status" value="1"/>
</dbReference>
<name>A0A4U5NKR0_STECR</name>
<dbReference type="Pfam" id="PF00059">
    <property type="entry name" value="Lectin_C"/>
    <property type="match status" value="1"/>
</dbReference>
<comment type="caution">
    <text evidence="3">The sequence shown here is derived from an EMBL/GenBank/DDBJ whole genome shotgun (WGS) entry which is preliminary data.</text>
</comment>
<feature type="signal peptide" evidence="1">
    <location>
        <begin position="1"/>
        <end position="21"/>
    </location>
</feature>
<evidence type="ECO:0000313" key="3">
    <source>
        <dbReference type="EMBL" id="TKR83280.1"/>
    </source>
</evidence>
<dbReference type="InterPro" id="IPR016187">
    <property type="entry name" value="CTDL_fold"/>
</dbReference>
<dbReference type="Gene3D" id="3.10.100.10">
    <property type="entry name" value="Mannose-Binding Protein A, subunit A"/>
    <property type="match status" value="1"/>
</dbReference>
<dbReference type="EMBL" id="AZBU02000004">
    <property type="protein sequence ID" value="TKR83280.1"/>
    <property type="molecule type" value="Genomic_DNA"/>
</dbReference>
<dbReference type="SMART" id="SM00034">
    <property type="entry name" value="CLECT"/>
    <property type="match status" value="1"/>
</dbReference>
<keyword evidence="4" id="KW-1185">Reference proteome</keyword>
<accession>A0A4U5NKR0</accession>
<dbReference type="Proteomes" id="UP000298663">
    <property type="component" value="Unassembled WGS sequence"/>
</dbReference>